<feature type="compositionally biased region" description="Basic and acidic residues" evidence="1">
    <location>
        <begin position="89"/>
        <end position="105"/>
    </location>
</feature>
<dbReference type="WBParaSite" id="PSAMB.scaffold2113size25298.g16352.t1">
    <property type="protein sequence ID" value="PSAMB.scaffold2113size25298.g16352.t1"/>
    <property type="gene ID" value="PSAMB.scaffold2113size25298.g16352"/>
</dbReference>
<reference evidence="3" key="1">
    <citation type="submission" date="2022-11" db="UniProtKB">
        <authorList>
            <consortium name="WormBaseParasite"/>
        </authorList>
    </citation>
    <scope>IDENTIFICATION</scope>
</reference>
<evidence type="ECO:0000313" key="2">
    <source>
        <dbReference type="Proteomes" id="UP000887566"/>
    </source>
</evidence>
<proteinExistence type="predicted"/>
<feature type="region of interest" description="Disordered" evidence="1">
    <location>
        <begin position="41"/>
        <end position="105"/>
    </location>
</feature>
<protein>
    <submittedName>
        <fullName evidence="3">Uncharacterized protein</fullName>
    </submittedName>
</protein>
<dbReference type="Proteomes" id="UP000887566">
    <property type="component" value="Unplaced"/>
</dbReference>
<name>A0A914VKP7_9BILA</name>
<dbReference type="AlphaFoldDB" id="A0A914VKP7"/>
<keyword evidence="2" id="KW-1185">Reference proteome</keyword>
<organism evidence="2 3">
    <name type="scientific">Plectus sambesii</name>
    <dbReference type="NCBI Taxonomy" id="2011161"/>
    <lineage>
        <taxon>Eukaryota</taxon>
        <taxon>Metazoa</taxon>
        <taxon>Ecdysozoa</taxon>
        <taxon>Nematoda</taxon>
        <taxon>Chromadorea</taxon>
        <taxon>Plectida</taxon>
        <taxon>Plectina</taxon>
        <taxon>Plectoidea</taxon>
        <taxon>Plectidae</taxon>
        <taxon>Plectus</taxon>
    </lineage>
</organism>
<evidence type="ECO:0000256" key="1">
    <source>
        <dbReference type="SAM" id="MobiDB-lite"/>
    </source>
</evidence>
<sequence>MNDDGCVEAAIVDRMTRLIWSDWWVERTIMKRELCAIARAAPGSKSGGVNDEGQGEAGGLALAGQQQIRHQPNSTPAGCRVDTSNGCDRAGDGRLGRRRIDQLRE</sequence>
<evidence type="ECO:0000313" key="3">
    <source>
        <dbReference type="WBParaSite" id="PSAMB.scaffold2113size25298.g16352.t1"/>
    </source>
</evidence>
<feature type="compositionally biased region" description="Polar residues" evidence="1">
    <location>
        <begin position="68"/>
        <end position="86"/>
    </location>
</feature>
<accession>A0A914VKP7</accession>